<evidence type="ECO:0000259" key="1">
    <source>
        <dbReference type="SMART" id="SM00829"/>
    </source>
</evidence>
<proteinExistence type="predicted"/>
<dbReference type="SMART" id="SM00829">
    <property type="entry name" value="PKS_ER"/>
    <property type="match status" value="1"/>
</dbReference>
<dbReference type="InterPro" id="IPR020843">
    <property type="entry name" value="ER"/>
</dbReference>
<accession>M5GFQ3</accession>
<organism evidence="2 3">
    <name type="scientific">Dacryopinax primogenitus (strain DJM 731)</name>
    <name type="common">Brown rot fungus</name>
    <dbReference type="NCBI Taxonomy" id="1858805"/>
    <lineage>
        <taxon>Eukaryota</taxon>
        <taxon>Fungi</taxon>
        <taxon>Dikarya</taxon>
        <taxon>Basidiomycota</taxon>
        <taxon>Agaricomycotina</taxon>
        <taxon>Dacrymycetes</taxon>
        <taxon>Dacrymycetales</taxon>
        <taxon>Dacrymycetaceae</taxon>
        <taxon>Dacryopinax</taxon>
    </lineage>
</organism>
<dbReference type="SUPFAM" id="SSF51735">
    <property type="entry name" value="NAD(P)-binding Rossmann-fold domains"/>
    <property type="match status" value="1"/>
</dbReference>
<dbReference type="Gene3D" id="3.40.50.720">
    <property type="entry name" value="NAD(P)-binding Rossmann-like Domain"/>
    <property type="match status" value="1"/>
</dbReference>
<dbReference type="OMA" id="PGFCSEY"/>
<dbReference type="AlphaFoldDB" id="M5GFQ3"/>
<dbReference type="Proteomes" id="UP000030653">
    <property type="component" value="Unassembled WGS sequence"/>
</dbReference>
<dbReference type="Gene3D" id="3.90.180.10">
    <property type="entry name" value="Medium-chain alcohol dehydrogenases, catalytic domain"/>
    <property type="match status" value="1"/>
</dbReference>
<dbReference type="PANTHER" id="PTHR11695:SF294">
    <property type="entry name" value="RETICULON-4-INTERACTING PROTEIN 1, MITOCHONDRIAL"/>
    <property type="match status" value="1"/>
</dbReference>
<evidence type="ECO:0000313" key="2">
    <source>
        <dbReference type="EMBL" id="EJU06507.1"/>
    </source>
</evidence>
<dbReference type="InterPro" id="IPR036291">
    <property type="entry name" value="NAD(P)-bd_dom_sf"/>
</dbReference>
<dbReference type="Pfam" id="PF08240">
    <property type="entry name" value="ADH_N"/>
    <property type="match status" value="1"/>
</dbReference>
<dbReference type="SUPFAM" id="SSF50129">
    <property type="entry name" value="GroES-like"/>
    <property type="match status" value="1"/>
</dbReference>
<dbReference type="OrthoDB" id="3354375at2759"/>
<dbReference type="InterPro" id="IPR013154">
    <property type="entry name" value="ADH-like_N"/>
</dbReference>
<dbReference type="GeneID" id="63684647"/>
<dbReference type="HOGENOM" id="CLU_026673_3_3_1"/>
<dbReference type="RefSeq" id="XP_040633401.1">
    <property type="nucleotide sequence ID" value="XM_040769585.1"/>
</dbReference>
<name>M5GFQ3_DACPD</name>
<dbReference type="CDD" id="cd05289">
    <property type="entry name" value="MDR_like_2"/>
    <property type="match status" value="1"/>
</dbReference>
<gene>
    <name evidence="2" type="ORF">DACRYDRAFT_113200</name>
</gene>
<protein>
    <submittedName>
        <fullName evidence="2">GroES-like protein</fullName>
    </submittedName>
</protein>
<dbReference type="GO" id="GO:0016491">
    <property type="term" value="F:oxidoreductase activity"/>
    <property type="evidence" value="ECO:0007669"/>
    <property type="project" value="InterPro"/>
</dbReference>
<reference evidence="2 3" key="1">
    <citation type="journal article" date="2012" name="Science">
        <title>The Paleozoic origin of enzymatic lignin decomposition reconstructed from 31 fungal genomes.</title>
        <authorList>
            <person name="Floudas D."/>
            <person name="Binder M."/>
            <person name="Riley R."/>
            <person name="Barry K."/>
            <person name="Blanchette R.A."/>
            <person name="Henrissat B."/>
            <person name="Martinez A.T."/>
            <person name="Otillar R."/>
            <person name="Spatafora J.W."/>
            <person name="Yadav J.S."/>
            <person name="Aerts A."/>
            <person name="Benoit I."/>
            <person name="Boyd A."/>
            <person name="Carlson A."/>
            <person name="Copeland A."/>
            <person name="Coutinho P.M."/>
            <person name="de Vries R.P."/>
            <person name="Ferreira P."/>
            <person name="Findley K."/>
            <person name="Foster B."/>
            <person name="Gaskell J."/>
            <person name="Glotzer D."/>
            <person name="Gorecki P."/>
            <person name="Heitman J."/>
            <person name="Hesse C."/>
            <person name="Hori C."/>
            <person name="Igarashi K."/>
            <person name="Jurgens J.A."/>
            <person name="Kallen N."/>
            <person name="Kersten P."/>
            <person name="Kohler A."/>
            <person name="Kuees U."/>
            <person name="Kumar T.K.A."/>
            <person name="Kuo A."/>
            <person name="LaButti K."/>
            <person name="Larrondo L.F."/>
            <person name="Lindquist E."/>
            <person name="Ling A."/>
            <person name="Lombard V."/>
            <person name="Lucas S."/>
            <person name="Lundell T."/>
            <person name="Martin R."/>
            <person name="McLaughlin D.J."/>
            <person name="Morgenstern I."/>
            <person name="Morin E."/>
            <person name="Murat C."/>
            <person name="Nagy L.G."/>
            <person name="Nolan M."/>
            <person name="Ohm R.A."/>
            <person name="Patyshakuliyeva A."/>
            <person name="Rokas A."/>
            <person name="Ruiz-Duenas F.J."/>
            <person name="Sabat G."/>
            <person name="Salamov A."/>
            <person name="Samejima M."/>
            <person name="Schmutz J."/>
            <person name="Slot J.C."/>
            <person name="St John F."/>
            <person name="Stenlid J."/>
            <person name="Sun H."/>
            <person name="Sun S."/>
            <person name="Syed K."/>
            <person name="Tsang A."/>
            <person name="Wiebenga A."/>
            <person name="Young D."/>
            <person name="Pisabarro A."/>
            <person name="Eastwood D.C."/>
            <person name="Martin F."/>
            <person name="Cullen D."/>
            <person name="Grigoriev I.V."/>
            <person name="Hibbett D.S."/>
        </authorList>
    </citation>
    <scope>NUCLEOTIDE SEQUENCE [LARGE SCALE GENOMIC DNA]</scope>
    <source>
        <strain evidence="2 3">DJM-731 SS1</strain>
    </source>
</reference>
<keyword evidence="3" id="KW-1185">Reference proteome</keyword>
<dbReference type="STRING" id="1858805.M5GFQ3"/>
<sequence>MSPDLPSNMRALVQTAYGRPSKALTVQTLPLPPYAPTSDDLLIKVKRASIAPAEWGFLAGYHRPLGILSLPDRLGFDFSGVVVRAGEAAQAQGWKEGDDMFGALPLAKKGTYAEYITASSEYCAPKPVNMTWEEAACLSSNGMTALQGLERHEGAREVAFVTGGLGGVGHLAIQLLHEHFGFKKIITSVSTGKVEQIKTLYPYVEVIDYKTSTPAKVIPAKSVDLVFSTIGAPAQWTPLLATQRPTPTLIEITTVPGAPGMEASWGLTLPWYARCMVNTAAVLIRPRNPKGSKYVAQYTAYIHRDLEVLNKEAAEGRLKVMTGREFTIDQGAEAFDLTHKGVVGKVVFHISD</sequence>
<dbReference type="InterPro" id="IPR050700">
    <property type="entry name" value="YIM1/Zinc_Alcohol_DH_Fams"/>
</dbReference>
<evidence type="ECO:0000313" key="3">
    <source>
        <dbReference type="Proteomes" id="UP000030653"/>
    </source>
</evidence>
<dbReference type="EMBL" id="JH795855">
    <property type="protein sequence ID" value="EJU06507.1"/>
    <property type="molecule type" value="Genomic_DNA"/>
</dbReference>
<dbReference type="PANTHER" id="PTHR11695">
    <property type="entry name" value="ALCOHOL DEHYDROGENASE RELATED"/>
    <property type="match status" value="1"/>
</dbReference>
<feature type="domain" description="Enoyl reductase (ER)" evidence="1">
    <location>
        <begin position="19"/>
        <end position="348"/>
    </location>
</feature>
<dbReference type="InterPro" id="IPR011032">
    <property type="entry name" value="GroES-like_sf"/>
</dbReference>
<dbReference type="Pfam" id="PF13602">
    <property type="entry name" value="ADH_zinc_N_2"/>
    <property type="match status" value="1"/>
</dbReference>